<feature type="domain" description="DUF6699" evidence="1">
    <location>
        <begin position="177"/>
        <end position="330"/>
    </location>
</feature>
<protein>
    <recommendedName>
        <fullName evidence="1">DUF6699 domain-containing protein</fullName>
    </recommendedName>
</protein>
<keyword evidence="3" id="KW-1185">Reference proteome</keyword>
<accession>A0ABR3JYQ4</accession>
<dbReference type="Pfam" id="PF20415">
    <property type="entry name" value="DUF6699"/>
    <property type="match status" value="1"/>
</dbReference>
<dbReference type="InterPro" id="IPR046522">
    <property type="entry name" value="DUF6699"/>
</dbReference>
<sequence length="340" mass="38187">MSSPYVYTPHPSYGLMTQYLNGGQSHTQASPFIPNSPLYPTTSPYASPYAPPTELPDTFGTPRRVHFGDDINFPYEGYERQRRPSWHGAAVPPVSPGIIPPSSPYLQPDQSSFFSRRHSFGAESAPPPLWQQSPGPYAGYPSPGLLSPWGAAFPLQPIQFQIHPWLNGESPRGDFIFDISAPSFSPMRLVGPGQRVPLTMEDLQQPATHPPIHRLSMVSDGAKDWPINLEYNPYQVDANGNRHQVYPSTAQTPIKLGDILVAMHREFNERISNLDWAKLTMSEERAISRAYVRRCRKSGPNEMYERAQGVKRVDFLLDRVWFKGLVRAGDSWENVKIITG</sequence>
<comment type="caution">
    <text evidence="2">The sequence shown here is derived from an EMBL/GenBank/DDBJ whole genome shotgun (WGS) entry which is preliminary data.</text>
</comment>
<gene>
    <name evidence="2" type="ORF">HGRIS_011900</name>
</gene>
<evidence type="ECO:0000313" key="2">
    <source>
        <dbReference type="EMBL" id="KAL0960272.1"/>
    </source>
</evidence>
<proteinExistence type="predicted"/>
<dbReference type="EMBL" id="JASNQZ010000002">
    <property type="protein sequence ID" value="KAL0960272.1"/>
    <property type="molecule type" value="Genomic_DNA"/>
</dbReference>
<evidence type="ECO:0000313" key="3">
    <source>
        <dbReference type="Proteomes" id="UP001556367"/>
    </source>
</evidence>
<dbReference type="Proteomes" id="UP001556367">
    <property type="component" value="Unassembled WGS sequence"/>
</dbReference>
<organism evidence="2 3">
    <name type="scientific">Hohenbuehelia grisea</name>
    <dbReference type="NCBI Taxonomy" id="104357"/>
    <lineage>
        <taxon>Eukaryota</taxon>
        <taxon>Fungi</taxon>
        <taxon>Dikarya</taxon>
        <taxon>Basidiomycota</taxon>
        <taxon>Agaricomycotina</taxon>
        <taxon>Agaricomycetes</taxon>
        <taxon>Agaricomycetidae</taxon>
        <taxon>Agaricales</taxon>
        <taxon>Pleurotineae</taxon>
        <taxon>Pleurotaceae</taxon>
        <taxon>Hohenbuehelia</taxon>
    </lineage>
</organism>
<evidence type="ECO:0000259" key="1">
    <source>
        <dbReference type="Pfam" id="PF20415"/>
    </source>
</evidence>
<reference evidence="3" key="1">
    <citation type="submission" date="2024-06" db="EMBL/GenBank/DDBJ databases">
        <title>Multi-omics analyses provide insights into the biosynthesis of the anticancer antibiotic pleurotin in Hohenbuehelia grisea.</title>
        <authorList>
            <person name="Weaver J.A."/>
            <person name="Alberti F."/>
        </authorList>
    </citation>
    <scope>NUCLEOTIDE SEQUENCE [LARGE SCALE GENOMIC DNA]</scope>
    <source>
        <strain evidence="3">T-177</strain>
    </source>
</reference>
<name>A0ABR3JYQ4_9AGAR</name>